<dbReference type="Proteomes" id="UP000821866">
    <property type="component" value="Unassembled WGS sequence"/>
</dbReference>
<dbReference type="AlphaFoldDB" id="A0A9J6DUC7"/>
<dbReference type="EMBL" id="JABSTU010000007">
    <property type="protein sequence ID" value="KAH8025574.1"/>
    <property type="molecule type" value="Genomic_DNA"/>
</dbReference>
<dbReference type="Gene3D" id="3.80.10.10">
    <property type="entry name" value="Ribonuclease Inhibitor"/>
    <property type="match status" value="1"/>
</dbReference>
<accession>A0A9J6DUC7</accession>
<reference evidence="1" key="2">
    <citation type="submission" date="2021-09" db="EMBL/GenBank/DDBJ databases">
        <authorList>
            <person name="Jia N."/>
            <person name="Wang J."/>
            <person name="Shi W."/>
            <person name="Du L."/>
            <person name="Sun Y."/>
            <person name="Zhan W."/>
            <person name="Jiang J."/>
            <person name="Wang Q."/>
            <person name="Zhang B."/>
            <person name="Ji P."/>
            <person name="Sakyi L.B."/>
            <person name="Cui X."/>
            <person name="Yuan T."/>
            <person name="Jiang B."/>
            <person name="Yang W."/>
            <person name="Lam T.T.-Y."/>
            <person name="Chang Q."/>
            <person name="Ding S."/>
            <person name="Wang X."/>
            <person name="Zhu J."/>
            <person name="Ruan X."/>
            <person name="Zhao L."/>
            <person name="Wei J."/>
            <person name="Que T."/>
            <person name="Du C."/>
            <person name="Cheng J."/>
            <person name="Dai P."/>
            <person name="Han X."/>
            <person name="Huang E."/>
            <person name="Gao Y."/>
            <person name="Liu J."/>
            <person name="Shao H."/>
            <person name="Ye R."/>
            <person name="Li L."/>
            <person name="Wei W."/>
            <person name="Wang X."/>
            <person name="Wang C."/>
            <person name="Huo Q."/>
            <person name="Li W."/>
            <person name="Guo W."/>
            <person name="Chen H."/>
            <person name="Chen S."/>
            <person name="Zhou L."/>
            <person name="Zhou L."/>
            <person name="Ni X."/>
            <person name="Tian J."/>
            <person name="Zhou Y."/>
            <person name="Sheng Y."/>
            <person name="Liu T."/>
            <person name="Pan Y."/>
            <person name="Xia L."/>
            <person name="Li J."/>
            <person name="Zhao F."/>
            <person name="Cao W."/>
        </authorList>
    </citation>
    <scope>NUCLEOTIDE SEQUENCE</scope>
    <source>
        <strain evidence="1">Rmic-2018</strain>
        <tissue evidence="1">Larvae</tissue>
    </source>
</reference>
<organism evidence="1 2">
    <name type="scientific">Rhipicephalus microplus</name>
    <name type="common">Cattle tick</name>
    <name type="synonym">Boophilus microplus</name>
    <dbReference type="NCBI Taxonomy" id="6941"/>
    <lineage>
        <taxon>Eukaryota</taxon>
        <taxon>Metazoa</taxon>
        <taxon>Ecdysozoa</taxon>
        <taxon>Arthropoda</taxon>
        <taxon>Chelicerata</taxon>
        <taxon>Arachnida</taxon>
        <taxon>Acari</taxon>
        <taxon>Parasitiformes</taxon>
        <taxon>Ixodida</taxon>
        <taxon>Ixodoidea</taxon>
        <taxon>Ixodidae</taxon>
        <taxon>Rhipicephalinae</taxon>
        <taxon>Rhipicephalus</taxon>
        <taxon>Boophilus</taxon>
    </lineage>
</organism>
<evidence type="ECO:0000313" key="2">
    <source>
        <dbReference type="Proteomes" id="UP000821866"/>
    </source>
</evidence>
<keyword evidence="2" id="KW-1185">Reference proteome</keyword>
<proteinExistence type="predicted"/>
<dbReference type="InterPro" id="IPR032675">
    <property type="entry name" value="LRR_dom_sf"/>
</dbReference>
<dbReference type="VEuPathDB" id="VectorBase:LOC119162097"/>
<reference evidence="1" key="1">
    <citation type="journal article" date="2020" name="Cell">
        <title>Large-Scale Comparative Analyses of Tick Genomes Elucidate Their Genetic Diversity and Vector Capacities.</title>
        <authorList>
            <consortium name="Tick Genome and Microbiome Consortium (TIGMIC)"/>
            <person name="Jia N."/>
            <person name="Wang J."/>
            <person name="Shi W."/>
            <person name="Du L."/>
            <person name="Sun Y."/>
            <person name="Zhan W."/>
            <person name="Jiang J.F."/>
            <person name="Wang Q."/>
            <person name="Zhang B."/>
            <person name="Ji P."/>
            <person name="Bell-Sakyi L."/>
            <person name="Cui X.M."/>
            <person name="Yuan T.T."/>
            <person name="Jiang B.G."/>
            <person name="Yang W.F."/>
            <person name="Lam T.T."/>
            <person name="Chang Q.C."/>
            <person name="Ding S.J."/>
            <person name="Wang X.J."/>
            <person name="Zhu J.G."/>
            <person name="Ruan X.D."/>
            <person name="Zhao L."/>
            <person name="Wei J.T."/>
            <person name="Ye R.Z."/>
            <person name="Que T.C."/>
            <person name="Du C.H."/>
            <person name="Zhou Y.H."/>
            <person name="Cheng J.X."/>
            <person name="Dai P.F."/>
            <person name="Guo W.B."/>
            <person name="Han X.H."/>
            <person name="Huang E.J."/>
            <person name="Li L.F."/>
            <person name="Wei W."/>
            <person name="Gao Y.C."/>
            <person name="Liu J.Z."/>
            <person name="Shao H.Z."/>
            <person name="Wang X."/>
            <person name="Wang C.C."/>
            <person name="Yang T.C."/>
            <person name="Huo Q.B."/>
            <person name="Li W."/>
            <person name="Chen H.Y."/>
            <person name="Chen S.E."/>
            <person name="Zhou L.G."/>
            <person name="Ni X.B."/>
            <person name="Tian J.H."/>
            <person name="Sheng Y."/>
            <person name="Liu T."/>
            <person name="Pan Y.S."/>
            <person name="Xia L.Y."/>
            <person name="Li J."/>
            <person name="Zhao F."/>
            <person name="Cao W.C."/>
        </authorList>
    </citation>
    <scope>NUCLEOTIDE SEQUENCE</scope>
    <source>
        <strain evidence="1">Rmic-2018</strain>
    </source>
</reference>
<name>A0A9J6DUC7_RHIMP</name>
<evidence type="ECO:0000313" key="1">
    <source>
        <dbReference type="EMBL" id="KAH8025574.1"/>
    </source>
</evidence>
<sequence length="723" mass="81449">MAHAAIAAREALRPMPDLRGVRLADVEGSKGAFTGRTVDYRSPCTVGERRTCRIVSQLSEWNDLLSEAYLELRKEPSSPVGFLSLVTLDQSFPSAAEDHKLHRCATLVYWLLKTHRCVVSVDVNLRNLGAYYMLVFVALRGNPAVKTLKVGLCTYWGDHQDPRSIASCLENIEEIECRLFPDWPSQILSTLTTLLRTSSSLTSIKIPKLPLRNHDASTLLEALVTNGALKKMSMRSSDLTMAWINHRHKFWRLLVGGGCSLTMFSVSDLVEMRKDVFKWILNCLRENRTITHALLQRVVVDEESAAVVTGILVENPVLRCFNMSEMRTDSEFRREDFLLSWLPALAGNETLEEFTLPMSACKGQLWMDFLAILPTKRVTKKITIEITHDDYHTMPSMYQALANAPEAGRLVFFKRLNPLSSADTVWNEPSQWHAWLFHNTRNVFTEIMRQLPSLDHLTIAHFRVSADLLDHTTSSAMSSYIRTTRSLKKLCIACFSLDAGAENAASFWSDVIESIAVNATLMTLAVKPRYITARAIRGLANVLKSSHNIHTVHVNFEESADTDFFVQTLSPGLTETYVLLGVYLSGYCDSRVPREWFTVRNTVCRNSCLIALAAEFVGGFRCDRYCAGALERMHDHVALPERVAQLSSVSEANASAMIREALRRIQGMHDFMRLAGVVKDRVQCGPAEYRLQLDSLDDNCWGCVRRFLRLCDVRDPVPAQSSS</sequence>
<protein>
    <submittedName>
        <fullName evidence="1">Uncharacterized protein</fullName>
    </submittedName>
</protein>
<comment type="caution">
    <text evidence="1">The sequence shown here is derived from an EMBL/GenBank/DDBJ whole genome shotgun (WGS) entry which is preliminary data.</text>
</comment>
<dbReference type="SUPFAM" id="SSF52047">
    <property type="entry name" value="RNI-like"/>
    <property type="match status" value="1"/>
</dbReference>
<gene>
    <name evidence="1" type="ORF">HPB51_010032</name>
</gene>